<feature type="binding site" evidence="5">
    <location>
        <position position="85"/>
    </location>
    <ligand>
        <name>Mg(2+)</name>
        <dbReference type="ChEBI" id="CHEBI:18420"/>
        <label>1</label>
        <note>catalytic</note>
    </ligand>
</feature>
<evidence type="ECO:0000256" key="5">
    <source>
        <dbReference type="PIRSR" id="PIRSR600760-2"/>
    </source>
</evidence>
<evidence type="ECO:0000256" key="4">
    <source>
        <dbReference type="ARBA" id="ARBA00022842"/>
    </source>
</evidence>
<dbReference type="Gene3D" id="3.40.190.80">
    <property type="match status" value="1"/>
</dbReference>
<dbReference type="EMBL" id="CP042425">
    <property type="protein sequence ID" value="QEL19389.1"/>
    <property type="molecule type" value="Genomic_DNA"/>
</dbReference>
<dbReference type="GO" id="GO:0046872">
    <property type="term" value="F:metal ion binding"/>
    <property type="evidence" value="ECO:0007669"/>
    <property type="project" value="UniProtKB-KW"/>
</dbReference>
<protein>
    <submittedName>
        <fullName evidence="6">Histidinol phosphate phosphatase</fullName>
    </submittedName>
</protein>
<dbReference type="InterPro" id="IPR000760">
    <property type="entry name" value="Inositol_monophosphatase-like"/>
</dbReference>
<keyword evidence="4 5" id="KW-0460">Magnesium</keyword>
<gene>
    <name evidence="6" type="ORF">PX52LOC_06460</name>
</gene>
<keyword evidence="3" id="KW-0378">Hydrolase</keyword>
<dbReference type="PANTHER" id="PTHR20854">
    <property type="entry name" value="INOSITOL MONOPHOSPHATASE"/>
    <property type="match status" value="1"/>
</dbReference>
<feature type="binding site" evidence="5">
    <location>
        <position position="69"/>
    </location>
    <ligand>
        <name>Mg(2+)</name>
        <dbReference type="ChEBI" id="CHEBI:18420"/>
        <label>1</label>
        <note>catalytic</note>
    </ligand>
</feature>
<accession>A0A5C1AIX3</accession>
<keyword evidence="2 5" id="KW-0479">Metal-binding</keyword>
<feature type="binding site" evidence="5">
    <location>
        <position position="87"/>
    </location>
    <ligand>
        <name>Mg(2+)</name>
        <dbReference type="ChEBI" id="CHEBI:18420"/>
        <label>1</label>
        <note>catalytic</note>
    </ligand>
</feature>
<evidence type="ECO:0000256" key="3">
    <source>
        <dbReference type="ARBA" id="ARBA00022801"/>
    </source>
</evidence>
<name>A0A5C1AIX3_9BACT</name>
<dbReference type="GO" id="GO:0006020">
    <property type="term" value="P:inositol metabolic process"/>
    <property type="evidence" value="ECO:0007669"/>
    <property type="project" value="TreeGrafter"/>
</dbReference>
<dbReference type="SUPFAM" id="SSF56655">
    <property type="entry name" value="Carbohydrate phosphatase"/>
    <property type="match status" value="1"/>
</dbReference>
<dbReference type="AlphaFoldDB" id="A0A5C1AIX3"/>
<dbReference type="RefSeq" id="WP_149113783.1">
    <property type="nucleotide sequence ID" value="NZ_CP042425.1"/>
</dbReference>
<dbReference type="PANTHER" id="PTHR20854:SF4">
    <property type="entry name" value="INOSITOL-1-MONOPHOSPHATASE-RELATED"/>
    <property type="match status" value="1"/>
</dbReference>
<dbReference type="PROSITE" id="PS00629">
    <property type="entry name" value="IMP_1"/>
    <property type="match status" value="1"/>
</dbReference>
<organism evidence="6 7">
    <name type="scientific">Limnoglobus roseus</name>
    <dbReference type="NCBI Taxonomy" id="2598579"/>
    <lineage>
        <taxon>Bacteria</taxon>
        <taxon>Pseudomonadati</taxon>
        <taxon>Planctomycetota</taxon>
        <taxon>Planctomycetia</taxon>
        <taxon>Gemmatales</taxon>
        <taxon>Gemmataceae</taxon>
        <taxon>Limnoglobus</taxon>
    </lineage>
</organism>
<dbReference type="GO" id="GO:0008934">
    <property type="term" value="F:inositol monophosphate 1-phosphatase activity"/>
    <property type="evidence" value="ECO:0007669"/>
    <property type="project" value="TreeGrafter"/>
</dbReference>
<feature type="binding site" evidence="5">
    <location>
        <position position="88"/>
    </location>
    <ligand>
        <name>Mg(2+)</name>
        <dbReference type="ChEBI" id="CHEBI:18420"/>
        <label>1</label>
        <note>catalytic</note>
    </ligand>
</feature>
<evidence type="ECO:0000256" key="1">
    <source>
        <dbReference type="ARBA" id="ARBA00001946"/>
    </source>
</evidence>
<keyword evidence="7" id="KW-1185">Reference proteome</keyword>
<dbReference type="PRINTS" id="PR00377">
    <property type="entry name" value="IMPHPHTASES"/>
</dbReference>
<comment type="cofactor">
    <cofactor evidence="1 5">
        <name>Mg(2+)</name>
        <dbReference type="ChEBI" id="CHEBI:18420"/>
    </cofactor>
</comment>
<dbReference type="Proteomes" id="UP000324974">
    <property type="component" value="Chromosome"/>
</dbReference>
<dbReference type="Gene3D" id="3.30.540.10">
    <property type="entry name" value="Fructose-1,6-Bisphosphatase, subunit A, domain 1"/>
    <property type="match status" value="1"/>
</dbReference>
<dbReference type="FunFam" id="3.30.540.10:FF:000003">
    <property type="entry name" value="Inositol-1-monophosphatase"/>
    <property type="match status" value="1"/>
</dbReference>
<dbReference type="Pfam" id="PF00459">
    <property type="entry name" value="Inositol_P"/>
    <property type="match status" value="1"/>
</dbReference>
<evidence type="ECO:0000313" key="6">
    <source>
        <dbReference type="EMBL" id="QEL19389.1"/>
    </source>
</evidence>
<reference evidence="7" key="1">
    <citation type="submission" date="2019-08" db="EMBL/GenBank/DDBJ databases">
        <title>Limnoglobus roseus gen. nov., sp. nov., a novel freshwater planctomycete with a giant genome from the family Gemmataceae.</title>
        <authorList>
            <person name="Kulichevskaya I.S."/>
            <person name="Naumoff D.G."/>
            <person name="Miroshnikov K."/>
            <person name="Ivanova A."/>
            <person name="Philippov D.A."/>
            <person name="Hakobyan A."/>
            <person name="Rijpstra I.C."/>
            <person name="Sinninghe Damste J.S."/>
            <person name="Liesack W."/>
            <person name="Dedysh S.N."/>
        </authorList>
    </citation>
    <scope>NUCLEOTIDE SEQUENCE [LARGE SCALE GENOMIC DNA]</scope>
    <source>
        <strain evidence="7">PX52</strain>
    </source>
</reference>
<dbReference type="GO" id="GO:0007165">
    <property type="term" value="P:signal transduction"/>
    <property type="evidence" value="ECO:0007669"/>
    <property type="project" value="TreeGrafter"/>
</dbReference>
<feature type="binding site" evidence="5">
    <location>
        <position position="210"/>
    </location>
    <ligand>
        <name>Mg(2+)</name>
        <dbReference type="ChEBI" id="CHEBI:18420"/>
        <label>1</label>
        <note>catalytic</note>
    </ligand>
</feature>
<evidence type="ECO:0000313" key="7">
    <source>
        <dbReference type="Proteomes" id="UP000324974"/>
    </source>
</evidence>
<dbReference type="KEGG" id="lrs:PX52LOC_06460"/>
<proteinExistence type="predicted"/>
<evidence type="ECO:0000256" key="2">
    <source>
        <dbReference type="ARBA" id="ARBA00022723"/>
    </source>
</evidence>
<dbReference type="OrthoDB" id="9772456at2"/>
<sequence>MNPEWRSRYDLAIEVAREAGDLAKRYYDSGFEVEWKADQSPVTVADKQAEELIRTRITKHFPGDGFLGEEYGDEPSSSGFRWVIDPIDGTRAFVRHIPIWGTLLGLEYRDDAIAGVAYAPSLGNLWRGLRGDGAYCDDRKIHVSDVEVLNRAFLSYSGVNWFKKSGYFEQFVDLCNQTERQRGIGDFYGFMLVAQGSIDVMVDHGVHAWDVAALLPIVEEAGGVFTDWTGQRTIHSVDVVASNKPLHPLVQRILQPGERAPKSFP</sequence>
<dbReference type="InterPro" id="IPR020583">
    <property type="entry name" value="Inositol_monoP_metal-BS"/>
</dbReference>